<organism evidence="1 2">
    <name type="scientific">Eumeta variegata</name>
    <name type="common">Bagworm moth</name>
    <name type="synonym">Eumeta japonica</name>
    <dbReference type="NCBI Taxonomy" id="151549"/>
    <lineage>
        <taxon>Eukaryota</taxon>
        <taxon>Metazoa</taxon>
        <taxon>Ecdysozoa</taxon>
        <taxon>Arthropoda</taxon>
        <taxon>Hexapoda</taxon>
        <taxon>Insecta</taxon>
        <taxon>Pterygota</taxon>
        <taxon>Neoptera</taxon>
        <taxon>Endopterygota</taxon>
        <taxon>Lepidoptera</taxon>
        <taxon>Glossata</taxon>
        <taxon>Ditrysia</taxon>
        <taxon>Tineoidea</taxon>
        <taxon>Psychidae</taxon>
        <taxon>Oiketicinae</taxon>
        <taxon>Eumeta</taxon>
    </lineage>
</organism>
<evidence type="ECO:0000313" key="1">
    <source>
        <dbReference type="EMBL" id="GBP28474.1"/>
    </source>
</evidence>
<evidence type="ECO:0000313" key="2">
    <source>
        <dbReference type="Proteomes" id="UP000299102"/>
    </source>
</evidence>
<dbReference type="Proteomes" id="UP000299102">
    <property type="component" value="Unassembled WGS sequence"/>
</dbReference>
<gene>
    <name evidence="1" type="ORF">EVAR_93421_1</name>
</gene>
<protein>
    <submittedName>
        <fullName evidence="1">Uncharacterized protein</fullName>
    </submittedName>
</protein>
<keyword evidence="2" id="KW-1185">Reference proteome</keyword>
<comment type="caution">
    <text evidence="1">The sequence shown here is derived from an EMBL/GenBank/DDBJ whole genome shotgun (WGS) entry which is preliminary data.</text>
</comment>
<dbReference type="EMBL" id="BGZK01000207">
    <property type="protein sequence ID" value="GBP28474.1"/>
    <property type="molecule type" value="Genomic_DNA"/>
</dbReference>
<dbReference type="AlphaFoldDB" id="A0A4C1URL6"/>
<sequence length="406" mass="44221">MKVCLAVLEVCVFKQKNGQVFKTALLFEKLTTRFLRNKIIRLFEHSVTSKNHRSPSTANNGTERFDPQKFYSNANGEAATRGNLAGILPEAQISSGVARGGAHSPAKEIPTTLRSVVSENKKYYPKCVTYANSFTALMRSDLAGVKMSHNIYRLTGTRAHSYNPSVGLQETSQYTYAVTGLCRSVSEEDDNCSILEDITELSSISNSRRGAAALATTRDSARLHRRSDRYVDSCQDCSRCHVCTEMYAYNGGTSPRLGGSFQETLSRASSLLYPTMELPASECCRKSGHRSGPVINCSRKTGATDARSGEGRAALAYVATPQLLPITSVTGIRPQLAPQTTAAPAPPANLLDDSHAHTSIEALEGRLAAIKATASKLRQLILDSCSLYRLPTNKRKTNSPTPYVRE</sequence>
<reference evidence="1 2" key="1">
    <citation type="journal article" date="2019" name="Commun. Biol.">
        <title>The bagworm genome reveals a unique fibroin gene that provides high tensile strength.</title>
        <authorList>
            <person name="Kono N."/>
            <person name="Nakamura H."/>
            <person name="Ohtoshi R."/>
            <person name="Tomita M."/>
            <person name="Numata K."/>
            <person name="Arakawa K."/>
        </authorList>
    </citation>
    <scope>NUCLEOTIDE SEQUENCE [LARGE SCALE GENOMIC DNA]</scope>
</reference>
<accession>A0A4C1URL6</accession>
<proteinExistence type="predicted"/>
<name>A0A4C1URL6_EUMVA</name>